<comment type="caution">
    <text evidence="1">The sequence shown here is derived from an EMBL/GenBank/DDBJ whole genome shotgun (WGS) entry which is preliminary data.</text>
</comment>
<name>A0A3A1P514_9SPHN</name>
<dbReference type="OrthoDB" id="7508603at2"/>
<organism evidence="1 2">
    <name type="scientific">Aurantiacibacter xanthus</name>
    <dbReference type="NCBI Taxonomy" id="1784712"/>
    <lineage>
        <taxon>Bacteria</taxon>
        <taxon>Pseudomonadati</taxon>
        <taxon>Pseudomonadota</taxon>
        <taxon>Alphaproteobacteria</taxon>
        <taxon>Sphingomonadales</taxon>
        <taxon>Erythrobacteraceae</taxon>
        <taxon>Aurantiacibacter</taxon>
    </lineage>
</organism>
<evidence type="ECO:0000313" key="1">
    <source>
        <dbReference type="EMBL" id="RIV81135.1"/>
    </source>
</evidence>
<keyword evidence="2" id="KW-1185">Reference proteome</keyword>
<evidence type="ECO:0000313" key="2">
    <source>
        <dbReference type="Proteomes" id="UP000265366"/>
    </source>
</evidence>
<protein>
    <submittedName>
        <fullName evidence="1">Uncharacterized protein</fullName>
    </submittedName>
</protein>
<reference evidence="1 2" key="1">
    <citation type="submission" date="2018-08" db="EMBL/GenBank/DDBJ databases">
        <title>Erythrobacter zhengii sp.nov., a bacterium isolated from deep-sea sediment.</title>
        <authorList>
            <person name="Fang C."/>
            <person name="Wu Y.-H."/>
            <person name="Sun C."/>
            <person name="Wang H."/>
            <person name="Cheng H."/>
            <person name="Meng F.-X."/>
            <person name="Wang C.-S."/>
            <person name="Xu X.-W."/>
        </authorList>
    </citation>
    <scope>NUCLEOTIDE SEQUENCE [LARGE SCALE GENOMIC DNA]</scope>
    <source>
        <strain evidence="1 2">CCTCC AB 2015396</strain>
    </source>
</reference>
<dbReference type="AlphaFoldDB" id="A0A3A1P514"/>
<accession>A0A3A1P514</accession>
<dbReference type="RefSeq" id="WP_119594544.1">
    <property type="nucleotide sequence ID" value="NZ_QXFM01000139.1"/>
</dbReference>
<sequence length="80" mass="8654">MADRQFPVSITGLTSQGCEARFDAADAAGWDRDTDFCKLTIGDQLSINGRVIAISGNSAQIGFFGHIHPIAVDKLQRFGR</sequence>
<dbReference type="EMBL" id="QXFM01000139">
    <property type="protein sequence ID" value="RIV81135.1"/>
    <property type="molecule type" value="Genomic_DNA"/>
</dbReference>
<gene>
    <name evidence="1" type="ORF">D2V17_18080</name>
</gene>
<dbReference type="PROSITE" id="PS51257">
    <property type="entry name" value="PROKAR_LIPOPROTEIN"/>
    <property type="match status" value="1"/>
</dbReference>
<proteinExistence type="predicted"/>
<dbReference type="Proteomes" id="UP000265366">
    <property type="component" value="Unassembled WGS sequence"/>
</dbReference>